<dbReference type="EMBL" id="CP027432">
    <property type="protein sequence ID" value="QCI28440.1"/>
    <property type="molecule type" value="Genomic_DNA"/>
</dbReference>
<evidence type="ECO:0000313" key="2">
    <source>
        <dbReference type="EMBL" id="QCI28440.1"/>
    </source>
</evidence>
<reference evidence="2" key="3">
    <citation type="submission" date="2019-06" db="EMBL/GenBank/DDBJ databases">
        <title>A comparative analysis of the Nautiliaceae.</title>
        <authorList>
            <person name="Grosche A."/>
            <person name="Smedile F."/>
            <person name="Vetriani C."/>
        </authorList>
    </citation>
    <scope>NUCLEOTIDE SEQUENCE</scope>
    <source>
        <strain evidence="2">TB6</strain>
    </source>
</reference>
<feature type="domain" description="Uncharacterized protein TP-0789" evidence="1">
    <location>
        <begin position="59"/>
        <end position="224"/>
    </location>
</feature>
<dbReference type="RefSeq" id="WP_123351746.1">
    <property type="nucleotide sequence ID" value="NZ_CP027432.2"/>
</dbReference>
<evidence type="ECO:0000259" key="1">
    <source>
        <dbReference type="Pfam" id="PF17131"/>
    </source>
</evidence>
<organism evidence="3 4">
    <name type="scientific">Caminibacter pacificus</name>
    <dbReference type="NCBI Taxonomy" id="1424653"/>
    <lineage>
        <taxon>Bacteria</taxon>
        <taxon>Pseudomonadati</taxon>
        <taxon>Campylobacterota</taxon>
        <taxon>Epsilonproteobacteria</taxon>
        <taxon>Nautiliales</taxon>
        <taxon>Nautiliaceae</taxon>
        <taxon>Caminibacter</taxon>
    </lineage>
</organism>
<dbReference type="Proteomes" id="UP000298805">
    <property type="component" value="Chromosome"/>
</dbReference>
<sequence length="232" mass="26619">MKKLLLAVLIPVFLLASNILEEIDKNLNPSSFEAYKKLINIEPDGSRKEFLMWMIKKDKDKIANLFLKPATDNGRSLLRLGDNMWLYIPGIAKPLRVASAQSVTGGVFNNSDILRVDYAVEYDIEKQEGDTLYLKAKNEDVTYEKIVMKIDLKRKLPIRLDCYAGGILIKTIEYGKITDFGNGIVRPAVMQTTSPLQKGYKSIMIWAKIKPRELKDEYFTLEFMPHLNEIRK</sequence>
<gene>
    <name evidence="2" type="ORF">C6V80_05550</name>
    <name evidence="3" type="ORF">EDC58_0316</name>
</gene>
<evidence type="ECO:0000313" key="5">
    <source>
        <dbReference type="Proteomes" id="UP000298805"/>
    </source>
</evidence>
<protein>
    <submittedName>
        <fullName evidence="3">Outer membrane lipoprotein-sorting protein</fullName>
    </submittedName>
</protein>
<name>A0AAJ4UYD2_9BACT</name>
<keyword evidence="3" id="KW-0449">Lipoprotein</keyword>
<dbReference type="CDD" id="cd16329">
    <property type="entry name" value="LolA_like"/>
    <property type="match status" value="1"/>
</dbReference>
<evidence type="ECO:0000313" key="3">
    <source>
        <dbReference type="EMBL" id="ROR40835.1"/>
    </source>
</evidence>
<reference evidence="3 4" key="2">
    <citation type="submission" date="2018-11" db="EMBL/GenBank/DDBJ databases">
        <title>Genomic Encyclopedia of Type Strains, Phase IV (KMG-IV): sequencing the most valuable type-strain genomes for metagenomic binning, comparative biology and taxonomic classification.</title>
        <authorList>
            <person name="Goeker M."/>
        </authorList>
    </citation>
    <scope>NUCLEOTIDE SEQUENCE [LARGE SCALE GENOMIC DNA]</scope>
    <source>
        <strain evidence="3 4">DSM 27783</strain>
    </source>
</reference>
<dbReference type="Gene3D" id="2.50.20.10">
    <property type="entry name" value="Lipoprotein localisation LolA/LolB/LppX"/>
    <property type="match status" value="1"/>
</dbReference>
<dbReference type="Proteomes" id="UP000272781">
    <property type="component" value="Unassembled WGS sequence"/>
</dbReference>
<dbReference type="EMBL" id="RJVK01000001">
    <property type="protein sequence ID" value="ROR40835.1"/>
    <property type="molecule type" value="Genomic_DNA"/>
</dbReference>
<evidence type="ECO:0000313" key="4">
    <source>
        <dbReference type="Proteomes" id="UP000272781"/>
    </source>
</evidence>
<proteinExistence type="predicted"/>
<accession>A0AAJ4UYD2</accession>
<reference evidence="5" key="1">
    <citation type="submission" date="2018-03" db="EMBL/GenBank/DDBJ databases">
        <title>A comparative analysis of the Nautiliaceae.</title>
        <authorList>
            <person name="Grosche A."/>
            <person name="Smedile F."/>
            <person name="Vetriani C."/>
        </authorList>
    </citation>
    <scope>NUCLEOTIDE SEQUENCE [LARGE SCALE GENOMIC DNA]</scope>
    <source>
        <strain evidence="5">TB6</strain>
    </source>
</reference>
<dbReference type="InterPro" id="IPR033399">
    <property type="entry name" value="TP_0789-like"/>
</dbReference>
<dbReference type="Pfam" id="PF17131">
    <property type="entry name" value="LolA_like"/>
    <property type="match status" value="1"/>
</dbReference>
<keyword evidence="5" id="KW-1185">Reference proteome</keyword>
<dbReference type="AlphaFoldDB" id="A0AAJ4UYD2"/>